<feature type="compositionally biased region" description="Acidic residues" evidence="1">
    <location>
        <begin position="11"/>
        <end position="28"/>
    </location>
</feature>
<name>A0A3M7PPP0_BRAPC</name>
<evidence type="ECO:0000313" key="3">
    <source>
        <dbReference type="Proteomes" id="UP000276133"/>
    </source>
</evidence>
<organism evidence="2 3">
    <name type="scientific">Brachionus plicatilis</name>
    <name type="common">Marine rotifer</name>
    <name type="synonym">Brachionus muelleri</name>
    <dbReference type="NCBI Taxonomy" id="10195"/>
    <lineage>
        <taxon>Eukaryota</taxon>
        <taxon>Metazoa</taxon>
        <taxon>Spiralia</taxon>
        <taxon>Gnathifera</taxon>
        <taxon>Rotifera</taxon>
        <taxon>Eurotatoria</taxon>
        <taxon>Monogononta</taxon>
        <taxon>Pseudotrocha</taxon>
        <taxon>Ploima</taxon>
        <taxon>Brachionidae</taxon>
        <taxon>Brachionus</taxon>
    </lineage>
</organism>
<dbReference type="EMBL" id="REGN01009473">
    <property type="protein sequence ID" value="RNA01092.1"/>
    <property type="molecule type" value="Genomic_DNA"/>
</dbReference>
<dbReference type="STRING" id="10195.A0A3M7PPP0"/>
<protein>
    <submittedName>
        <fullName evidence="2">DNA repair and recombination mitochondrial</fullName>
    </submittedName>
</protein>
<proteinExistence type="predicted"/>
<comment type="caution">
    <text evidence="2">The sequence shown here is derived from an EMBL/GenBank/DDBJ whole genome shotgun (WGS) entry which is preliminary data.</text>
</comment>
<feature type="non-terminal residue" evidence="2">
    <location>
        <position position="291"/>
    </location>
</feature>
<dbReference type="AlphaFoldDB" id="A0A3M7PPP0"/>
<feature type="region of interest" description="Disordered" evidence="1">
    <location>
        <begin position="1"/>
        <end position="39"/>
    </location>
</feature>
<sequence length="291" mass="33710">MVQIQTRADQADTDQDQPDTEQANDDYDVQLNRPNNANDNIDTEDEMAANLDINNIQNDLNNNNTVDNNENTDVDGVNLDNVPDDDVNQLNNQVVDEEIRNYEKKRYVSSIEASDKILGHSRSGMSHKILAMVVHLEDRQNVVFNQRNIKGVANKEQRTMLTDFFDLNVCDPNANQFLYKDIVNIFVFASLLHHNHPGNELELWLEFKEAMSEDYQNEQHEDTKFMKALGHIRYILASFDRTLDEFNLPEPDARRDDWRHSQMTQFQDDMTAQQHADAIENLGATLNNEQR</sequence>
<evidence type="ECO:0000313" key="2">
    <source>
        <dbReference type="EMBL" id="RNA01092.1"/>
    </source>
</evidence>
<evidence type="ECO:0000256" key="1">
    <source>
        <dbReference type="SAM" id="MobiDB-lite"/>
    </source>
</evidence>
<accession>A0A3M7PPP0</accession>
<gene>
    <name evidence="2" type="ORF">BpHYR1_048352</name>
</gene>
<keyword evidence="3" id="KW-1185">Reference proteome</keyword>
<dbReference type="OrthoDB" id="1728974at2759"/>
<dbReference type="Proteomes" id="UP000276133">
    <property type="component" value="Unassembled WGS sequence"/>
</dbReference>
<reference evidence="2 3" key="1">
    <citation type="journal article" date="2018" name="Sci. Rep.">
        <title>Genomic signatures of local adaptation to the degree of environmental predictability in rotifers.</title>
        <authorList>
            <person name="Franch-Gras L."/>
            <person name="Hahn C."/>
            <person name="Garcia-Roger E.M."/>
            <person name="Carmona M.J."/>
            <person name="Serra M."/>
            <person name="Gomez A."/>
        </authorList>
    </citation>
    <scope>NUCLEOTIDE SEQUENCE [LARGE SCALE GENOMIC DNA]</scope>
    <source>
        <strain evidence="2">HYR1</strain>
    </source>
</reference>